<reference evidence="2 3" key="1">
    <citation type="submission" date="2016-10" db="EMBL/GenBank/DDBJ databases">
        <authorList>
            <person name="de Groot N.N."/>
        </authorList>
    </citation>
    <scope>NUCLEOTIDE SEQUENCE [LARGE SCALE GENOMIC DNA]</scope>
    <source>
        <strain evidence="2 3">DSM 46701</strain>
    </source>
</reference>
<accession>A0A1H8J307</accession>
<protein>
    <submittedName>
        <fullName evidence="2">Rrf2 family protein</fullName>
    </submittedName>
</protein>
<dbReference type="PROSITE" id="PS01332">
    <property type="entry name" value="HTH_RRF2_1"/>
    <property type="match status" value="1"/>
</dbReference>
<dbReference type="GO" id="GO:0003700">
    <property type="term" value="F:DNA-binding transcription factor activity"/>
    <property type="evidence" value="ECO:0007669"/>
    <property type="project" value="TreeGrafter"/>
</dbReference>
<evidence type="ECO:0000313" key="2">
    <source>
        <dbReference type="EMBL" id="SEN75039.1"/>
    </source>
</evidence>
<evidence type="ECO:0000256" key="1">
    <source>
        <dbReference type="ARBA" id="ARBA00023125"/>
    </source>
</evidence>
<dbReference type="OrthoDB" id="9795923at2"/>
<dbReference type="EMBL" id="FOCQ01000021">
    <property type="protein sequence ID" value="SEN75039.1"/>
    <property type="molecule type" value="Genomic_DNA"/>
</dbReference>
<name>A0A1H8J307_9BACL</name>
<dbReference type="GO" id="GO:0003677">
    <property type="term" value="F:DNA binding"/>
    <property type="evidence" value="ECO:0007669"/>
    <property type="project" value="UniProtKB-KW"/>
</dbReference>
<dbReference type="PROSITE" id="PS51197">
    <property type="entry name" value="HTH_RRF2_2"/>
    <property type="match status" value="1"/>
</dbReference>
<keyword evidence="1" id="KW-0238">DNA-binding</keyword>
<dbReference type="RefSeq" id="WP_089972937.1">
    <property type="nucleotide sequence ID" value="NZ_FOCQ01000021.1"/>
</dbReference>
<organism evidence="2 3">
    <name type="scientific">Lihuaxuella thermophila</name>
    <dbReference type="NCBI Taxonomy" id="1173111"/>
    <lineage>
        <taxon>Bacteria</taxon>
        <taxon>Bacillati</taxon>
        <taxon>Bacillota</taxon>
        <taxon>Bacilli</taxon>
        <taxon>Bacillales</taxon>
        <taxon>Thermoactinomycetaceae</taxon>
        <taxon>Lihuaxuella</taxon>
    </lineage>
</organism>
<evidence type="ECO:0000313" key="3">
    <source>
        <dbReference type="Proteomes" id="UP000199695"/>
    </source>
</evidence>
<dbReference type="SUPFAM" id="SSF46785">
    <property type="entry name" value="Winged helix' DNA-binding domain"/>
    <property type="match status" value="1"/>
</dbReference>
<dbReference type="Gene3D" id="1.10.10.10">
    <property type="entry name" value="Winged helix-like DNA-binding domain superfamily/Winged helix DNA-binding domain"/>
    <property type="match status" value="1"/>
</dbReference>
<dbReference type="STRING" id="1173111.SAMN05444955_12124"/>
<dbReference type="Proteomes" id="UP000199695">
    <property type="component" value="Unassembled WGS sequence"/>
</dbReference>
<gene>
    <name evidence="2" type="ORF">SAMN05444955_12124</name>
</gene>
<dbReference type="AlphaFoldDB" id="A0A1H8J307"/>
<dbReference type="InterPro" id="IPR000944">
    <property type="entry name" value="Tscrpt_reg_Rrf2"/>
</dbReference>
<dbReference type="InterPro" id="IPR036390">
    <property type="entry name" value="WH_DNA-bd_sf"/>
</dbReference>
<proteinExistence type="predicted"/>
<dbReference type="Pfam" id="PF02082">
    <property type="entry name" value="Rrf2"/>
    <property type="match status" value="1"/>
</dbReference>
<dbReference type="PANTHER" id="PTHR33221">
    <property type="entry name" value="WINGED HELIX-TURN-HELIX TRANSCRIPTIONAL REGULATOR, RRF2 FAMILY"/>
    <property type="match status" value="1"/>
</dbReference>
<sequence>MKVSTRGEYALRALIVLGHRPNTVMPIAEIAEKTLVPVNYLEQILLQLKNLGYVKSKRGIRGGYKLRKSPEQIVIGEVIRQLEGPLAPMGCVSVTAYDPCPLEEGCLLKPLWTLIRDTVAHLLEQTTLDDLLSERIPNVKKKAGIK</sequence>
<dbReference type="NCBIfam" id="TIGR00738">
    <property type="entry name" value="rrf2_super"/>
    <property type="match status" value="1"/>
</dbReference>
<dbReference type="GO" id="GO:0005829">
    <property type="term" value="C:cytosol"/>
    <property type="evidence" value="ECO:0007669"/>
    <property type="project" value="TreeGrafter"/>
</dbReference>
<dbReference type="PANTHER" id="PTHR33221:SF5">
    <property type="entry name" value="HTH-TYPE TRANSCRIPTIONAL REGULATOR ISCR"/>
    <property type="match status" value="1"/>
</dbReference>
<dbReference type="InterPro" id="IPR036388">
    <property type="entry name" value="WH-like_DNA-bd_sf"/>
</dbReference>
<dbReference type="InterPro" id="IPR030489">
    <property type="entry name" value="TR_Rrf2-type_CS"/>
</dbReference>
<keyword evidence="3" id="KW-1185">Reference proteome</keyword>